<keyword evidence="2" id="KW-0813">Transport</keyword>
<proteinExistence type="predicted"/>
<dbReference type="Gene3D" id="3.40.50.300">
    <property type="entry name" value="P-loop containing nucleotide triphosphate hydrolases"/>
    <property type="match status" value="1"/>
</dbReference>
<dbReference type="Gene3D" id="1.20.1560.10">
    <property type="entry name" value="ABC transporter type 1, transmembrane domain"/>
    <property type="match status" value="1"/>
</dbReference>
<dbReference type="KEGG" id="ohi:H8790_03440"/>
<keyword evidence="3" id="KW-1003">Cell membrane</keyword>
<dbReference type="SMART" id="SM00382">
    <property type="entry name" value="AAA"/>
    <property type="match status" value="1"/>
</dbReference>
<dbReference type="FunFam" id="3.40.50.300:FF:000221">
    <property type="entry name" value="Multidrug ABC transporter ATP-binding protein"/>
    <property type="match status" value="1"/>
</dbReference>
<dbReference type="GO" id="GO:0005886">
    <property type="term" value="C:plasma membrane"/>
    <property type="evidence" value="ECO:0007669"/>
    <property type="project" value="UniProtKB-SubCell"/>
</dbReference>
<feature type="transmembrane region" description="Helical" evidence="9">
    <location>
        <begin position="67"/>
        <end position="96"/>
    </location>
</feature>
<keyword evidence="7 9" id="KW-1133">Transmembrane helix</keyword>
<dbReference type="SUPFAM" id="SSF52540">
    <property type="entry name" value="P-loop containing nucleoside triphosphate hydrolases"/>
    <property type="match status" value="1"/>
</dbReference>
<evidence type="ECO:0000259" key="11">
    <source>
        <dbReference type="PROSITE" id="PS50929"/>
    </source>
</evidence>
<dbReference type="InterPro" id="IPR003593">
    <property type="entry name" value="AAA+_ATPase"/>
</dbReference>
<dbReference type="PANTHER" id="PTHR24221:SF397">
    <property type="entry name" value="ABC TRANSPORTER, ATP-BINDING TRANSMEMBRANE PROTEIN"/>
    <property type="match status" value="1"/>
</dbReference>
<dbReference type="PROSITE" id="PS50893">
    <property type="entry name" value="ABC_TRANSPORTER_2"/>
    <property type="match status" value="1"/>
</dbReference>
<dbReference type="AlphaFoldDB" id="A0A7G9B8C0"/>
<dbReference type="InterPro" id="IPR039421">
    <property type="entry name" value="Type_1_exporter"/>
</dbReference>
<sequence length="591" mass="65631">MSNQSKGIKRILSFAGRYRGLLTFARCLSGISALFIIGPFICVYFAARELIAVFLGDQLNGQALLNWGLFALGLELVGVVLYFLALLSSHIVAFHIQKNLQMAALRHLAHMPIGYFNANPSGKLRKIIDENSFQTETFIAHQLPDLTGAQVTLIAGVCFMIIFDWRIGVPLIILYGMAFYLQSSLMGKNSAEFMRIYQDAQETMNHEAVEYIRGIAVVKVFGQTVKSFAKFHNAIETYKKYALAYTMSCKKGMVAFNAIVNSSFLVLVPIGFLVGFTTPTLRDFIQSFLFYVIFSPACAVMLNKIMYMTSYKMQAEESMRRIDMILTSKQQPEPAIPQYPDTYEVAFEDVTFAYDNTDHPAVSHLTFMAKAGAITALVGHSGSGKSTAASLIPRFYDVQDGAVKIGGVDIREIPQGDLMKMVAFVFQDPKLFKDSLLENIRAGRPSATREEVLKAAHLAQCDDILKKLPNGIDTIIGSQGIYLSGGETQRISIARAILKDAPIVVLDEATAYADPENEHQIQKAFDGLIKNKTVIMVAHRLSTVQDADQILVMKNGAIAESGTHSDLIKHQGEYAKMWDNYNKTVQWHIES</sequence>
<dbReference type="InterPro" id="IPR027417">
    <property type="entry name" value="P-loop_NTPase"/>
</dbReference>
<feature type="transmembrane region" description="Helical" evidence="9">
    <location>
        <begin position="288"/>
        <end position="307"/>
    </location>
</feature>
<feature type="transmembrane region" description="Helical" evidence="9">
    <location>
        <begin position="254"/>
        <end position="276"/>
    </location>
</feature>
<evidence type="ECO:0000259" key="10">
    <source>
        <dbReference type="PROSITE" id="PS50893"/>
    </source>
</evidence>
<dbReference type="SUPFAM" id="SSF90123">
    <property type="entry name" value="ABC transporter transmembrane region"/>
    <property type="match status" value="1"/>
</dbReference>
<evidence type="ECO:0000256" key="1">
    <source>
        <dbReference type="ARBA" id="ARBA00004651"/>
    </source>
</evidence>
<dbReference type="GO" id="GO:0034040">
    <property type="term" value="F:ATPase-coupled lipid transmembrane transporter activity"/>
    <property type="evidence" value="ECO:0007669"/>
    <property type="project" value="TreeGrafter"/>
</dbReference>
<gene>
    <name evidence="12" type="ORF">H8790_03440</name>
</gene>
<organism evidence="12 13">
    <name type="scientific">Oscillibacter hominis</name>
    <dbReference type="NCBI Taxonomy" id="2763056"/>
    <lineage>
        <taxon>Bacteria</taxon>
        <taxon>Bacillati</taxon>
        <taxon>Bacillota</taxon>
        <taxon>Clostridia</taxon>
        <taxon>Eubacteriales</taxon>
        <taxon>Oscillospiraceae</taxon>
        <taxon>Oscillibacter</taxon>
    </lineage>
</organism>
<keyword evidence="8 9" id="KW-0472">Membrane</keyword>
<dbReference type="PANTHER" id="PTHR24221">
    <property type="entry name" value="ATP-BINDING CASSETTE SUB-FAMILY B"/>
    <property type="match status" value="1"/>
</dbReference>
<keyword evidence="5" id="KW-0547">Nucleotide-binding</keyword>
<feature type="transmembrane region" description="Helical" evidence="9">
    <location>
        <begin position="21"/>
        <end position="47"/>
    </location>
</feature>
<dbReference type="Proteomes" id="UP000515960">
    <property type="component" value="Chromosome"/>
</dbReference>
<dbReference type="Pfam" id="PF00005">
    <property type="entry name" value="ABC_tran"/>
    <property type="match status" value="1"/>
</dbReference>
<keyword evidence="13" id="KW-1185">Reference proteome</keyword>
<comment type="subcellular location">
    <subcellularLocation>
        <location evidence="1">Cell membrane</location>
        <topology evidence="1">Multi-pass membrane protein</topology>
    </subcellularLocation>
</comment>
<evidence type="ECO:0000256" key="4">
    <source>
        <dbReference type="ARBA" id="ARBA00022692"/>
    </source>
</evidence>
<evidence type="ECO:0000256" key="5">
    <source>
        <dbReference type="ARBA" id="ARBA00022741"/>
    </source>
</evidence>
<evidence type="ECO:0000256" key="9">
    <source>
        <dbReference type="SAM" id="Phobius"/>
    </source>
</evidence>
<accession>A0A7G9B8C0</accession>
<feature type="domain" description="ABC transporter" evidence="10">
    <location>
        <begin position="345"/>
        <end position="580"/>
    </location>
</feature>
<keyword evidence="6 12" id="KW-0067">ATP-binding</keyword>
<dbReference type="GO" id="GO:0140359">
    <property type="term" value="F:ABC-type transporter activity"/>
    <property type="evidence" value="ECO:0007669"/>
    <property type="project" value="InterPro"/>
</dbReference>
<feature type="domain" description="ABC transmembrane type-1" evidence="11">
    <location>
        <begin position="21"/>
        <end position="310"/>
    </location>
</feature>
<keyword evidence="4 9" id="KW-0812">Transmembrane</keyword>
<evidence type="ECO:0000313" key="13">
    <source>
        <dbReference type="Proteomes" id="UP000515960"/>
    </source>
</evidence>
<evidence type="ECO:0000256" key="7">
    <source>
        <dbReference type="ARBA" id="ARBA00022989"/>
    </source>
</evidence>
<protein>
    <submittedName>
        <fullName evidence="12">ABC transporter ATP-binding protein</fullName>
    </submittedName>
</protein>
<dbReference type="InterPro" id="IPR003439">
    <property type="entry name" value="ABC_transporter-like_ATP-bd"/>
</dbReference>
<evidence type="ECO:0000256" key="6">
    <source>
        <dbReference type="ARBA" id="ARBA00022840"/>
    </source>
</evidence>
<dbReference type="GO" id="GO:0016887">
    <property type="term" value="F:ATP hydrolysis activity"/>
    <property type="evidence" value="ECO:0007669"/>
    <property type="project" value="InterPro"/>
</dbReference>
<evidence type="ECO:0000256" key="2">
    <source>
        <dbReference type="ARBA" id="ARBA00022448"/>
    </source>
</evidence>
<reference evidence="12 13" key="1">
    <citation type="submission" date="2020-08" db="EMBL/GenBank/DDBJ databases">
        <authorList>
            <person name="Liu C."/>
            <person name="Sun Q."/>
        </authorList>
    </citation>
    <scope>NUCLEOTIDE SEQUENCE [LARGE SCALE GENOMIC DNA]</scope>
    <source>
        <strain evidence="12 13">NSJ-62</strain>
    </source>
</reference>
<dbReference type="InterPro" id="IPR036640">
    <property type="entry name" value="ABC1_TM_sf"/>
</dbReference>
<dbReference type="InterPro" id="IPR011527">
    <property type="entry name" value="ABC1_TM_dom"/>
</dbReference>
<dbReference type="RefSeq" id="WP_044945071.1">
    <property type="nucleotide sequence ID" value="NZ_CP060490.1"/>
</dbReference>
<evidence type="ECO:0000256" key="3">
    <source>
        <dbReference type="ARBA" id="ARBA00022475"/>
    </source>
</evidence>
<dbReference type="PROSITE" id="PS50929">
    <property type="entry name" value="ABC_TM1F"/>
    <property type="match status" value="1"/>
</dbReference>
<dbReference type="Pfam" id="PF00664">
    <property type="entry name" value="ABC_membrane"/>
    <property type="match status" value="1"/>
</dbReference>
<evidence type="ECO:0000256" key="8">
    <source>
        <dbReference type="ARBA" id="ARBA00023136"/>
    </source>
</evidence>
<dbReference type="EMBL" id="CP060490">
    <property type="protein sequence ID" value="QNL45801.1"/>
    <property type="molecule type" value="Genomic_DNA"/>
</dbReference>
<evidence type="ECO:0000313" key="12">
    <source>
        <dbReference type="EMBL" id="QNL45801.1"/>
    </source>
</evidence>
<dbReference type="GO" id="GO:0005524">
    <property type="term" value="F:ATP binding"/>
    <property type="evidence" value="ECO:0007669"/>
    <property type="project" value="UniProtKB-KW"/>
</dbReference>
<name>A0A7G9B8C0_9FIRM</name>